<evidence type="ECO:0000313" key="1">
    <source>
        <dbReference type="EMBL" id="PWL51803.1"/>
    </source>
</evidence>
<reference evidence="1 2" key="1">
    <citation type="submission" date="2018-03" db="EMBL/GenBank/DDBJ databases">
        <title>The uncultured portion of the human microbiome is neutrally assembled.</title>
        <authorList>
            <person name="Jeraldo P."/>
            <person name="Boardman L."/>
            <person name="White B.A."/>
            <person name="Nelson H."/>
            <person name="Goldenfeld N."/>
            <person name="Chia N."/>
        </authorList>
    </citation>
    <scope>NUCLEOTIDE SEQUENCE [LARGE SCALE GENOMIC DNA]</scope>
    <source>
        <strain evidence="1">CIM:MAG 903</strain>
    </source>
</reference>
<dbReference type="Proteomes" id="UP000246114">
    <property type="component" value="Unassembled WGS sequence"/>
</dbReference>
<sequence>MNKFQKIAYQIAKDDSKKELYKDQNIKKRYRRCYTFFNEDREVWNYRKCIEFKNWGKGKWF</sequence>
<dbReference type="AlphaFoldDB" id="A0A316M5L1"/>
<name>A0A316M5L1_9CLOT</name>
<comment type="caution">
    <text evidence="1">The sequence shown here is derived from an EMBL/GenBank/DDBJ whole genome shotgun (WGS) entry which is preliminary data.</text>
</comment>
<proteinExistence type="predicted"/>
<organism evidence="1 2">
    <name type="scientific">Clostridium cadaveris</name>
    <dbReference type="NCBI Taxonomy" id="1529"/>
    <lineage>
        <taxon>Bacteria</taxon>
        <taxon>Bacillati</taxon>
        <taxon>Bacillota</taxon>
        <taxon>Clostridia</taxon>
        <taxon>Eubacteriales</taxon>
        <taxon>Clostridiaceae</taxon>
        <taxon>Clostridium</taxon>
    </lineage>
</organism>
<protein>
    <submittedName>
        <fullName evidence="1">Uncharacterized protein</fullName>
    </submittedName>
</protein>
<dbReference type="EMBL" id="QAMZ01000053">
    <property type="protein sequence ID" value="PWL51803.1"/>
    <property type="molecule type" value="Genomic_DNA"/>
</dbReference>
<gene>
    <name evidence="1" type="ORF">DBY38_12725</name>
</gene>
<accession>A0A316M5L1</accession>
<evidence type="ECO:0000313" key="2">
    <source>
        <dbReference type="Proteomes" id="UP000246114"/>
    </source>
</evidence>